<protein>
    <submittedName>
        <fullName evidence="1">Uncharacterized protein</fullName>
    </submittedName>
</protein>
<sequence length="245" mass="27434">MRFNSLIVSFAISGTLGASITGPGDTVFDSYVKGAETVASISYKPETLTQLQEDPEVPFTPEDYSLIVPQLMQPDILSSLLVDKKVDLNYTGLSVSPEEAKEGLIAISQTLKKSASQLIREAVHYKTKLPTQEAAVKRIHASLDRLDKVDNLEQVMLEKAAKAIHSHPNFTKYLQIAIKALPEVFEHDVIGYLILYFKEADAYSPAVARTLRKVLYDVQVKYIVFPNDYYTKIKKATPISHDKHY</sequence>
<proteinExistence type="predicted"/>
<evidence type="ECO:0000313" key="2">
    <source>
        <dbReference type="Proteomes" id="UP001165960"/>
    </source>
</evidence>
<dbReference type="Proteomes" id="UP001165960">
    <property type="component" value="Unassembled WGS sequence"/>
</dbReference>
<organism evidence="1 2">
    <name type="scientific">Entomophthora muscae</name>
    <dbReference type="NCBI Taxonomy" id="34485"/>
    <lineage>
        <taxon>Eukaryota</taxon>
        <taxon>Fungi</taxon>
        <taxon>Fungi incertae sedis</taxon>
        <taxon>Zoopagomycota</taxon>
        <taxon>Entomophthoromycotina</taxon>
        <taxon>Entomophthoromycetes</taxon>
        <taxon>Entomophthorales</taxon>
        <taxon>Entomophthoraceae</taxon>
        <taxon>Entomophthora</taxon>
    </lineage>
</organism>
<evidence type="ECO:0000313" key="1">
    <source>
        <dbReference type="EMBL" id="KAJ9059946.1"/>
    </source>
</evidence>
<keyword evidence="2" id="KW-1185">Reference proteome</keyword>
<gene>
    <name evidence="1" type="ORF">DSO57_1036250</name>
</gene>
<accession>A0ACC2SCU3</accession>
<name>A0ACC2SCU3_9FUNG</name>
<reference evidence="1" key="1">
    <citation type="submission" date="2022-04" db="EMBL/GenBank/DDBJ databases">
        <title>Genome of the entomopathogenic fungus Entomophthora muscae.</title>
        <authorList>
            <person name="Elya C."/>
            <person name="Lovett B.R."/>
            <person name="Lee E."/>
            <person name="Macias A.M."/>
            <person name="Hajek A.E."/>
            <person name="De Bivort B.L."/>
            <person name="Kasson M.T."/>
            <person name="De Fine Licht H.H."/>
            <person name="Stajich J.E."/>
        </authorList>
    </citation>
    <scope>NUCLEOTIDE SEQUENCE</scope>
    <source>
        <strain evidence="1">Berkeley</strain>
    </source>
</reference>
<comment type="caution">
    <text evidence="1">The sequence shown here is derived from an EMBL/GenBank/DDBJ whole genome shotgun (WGS) entry which is preliminary data.</text>
</comment>
<dbReference type="EMBL" id="QTSX02005313">
    <property type="protein sequence ID" value="KAJ9059946.1"/>
    <property type="molecule type" value="Genomic_DNA"/>
</dbReference>